<comment type="caution">
    <text evidence="2">The sequence shown here is derived from an EMBL/GenBank/DDBJ whole genome shotgun (WGS) entry which is preliminary data.</text>
</comment>
<feature type="domain" description="SV2A/B/C luminal" evidence="1">
    <location>
        <begin position="31"/>
        <end position="106"/>
    </location>
</feature>
<feature type="non-terminal residue" evidence="2">
    <location>
        <position position="1"/>
    </location>
</feature>
<proteinExistence type="predicted"/>
<dbReference type="EMBL" id="JAHRIO010093778">
    <property type="protein sequence ID" value="MEQ2189707.1"/>
    <property type="molecule type" value="Genomic_DNA"/>
</dbReference>
<protein>
    <submittedName>
        <fullName evidence="2">Synaptic vesicle glycoprotein 2A</fullName>
    </submittedName>
</protein>
<keyword evidence="3" id="KW-1185">Reference proteome</keyword>
<gene>
    <name evidence="2" type="primary">SV2A_3</name>
    <name evidence="2" type="ORF">GOODEAATRI_028103</name>
</gene>
<reference evidence="2 3" key="1">
    <citation type="submission" date="2021-06" db="EMBL/GenBank/DDBJ databases">
        <authorList>
            <person name="Palmer J.M."/>
        </authorList>
    </citation>
    <scope>NUCLEOTIDE SEQUENCE [LARGE SCALE GENOMIC DNA]</scope>
    <source>
        <strain evidence="2 3">GA_2019</strain>
        <tissue evidence="2">Muscle</tissue>
    </source>
</reference>
<dbReference type="InterPro" id="IPR055415">
    <property type="entry name" value="LD_SV2"/>
</dbReference>
<dbReference type="Proteomes" id="UP001476798">
    <property type="component" value="Unassembled WGS sequence"/>
</dbReference>
<sequence>SFCCCRFYGLSVWFPDVIKHLQADEYASRVKIHHNERIEDFTFNFTLENQIHRNGVFLNDRFIGMKFKAVTFIDSSFFNCYFEDVSSVGSSFKNCTFLDSFFYNTGESAPYT</sequence>
<evidence type="ECO:0000313" key="3">
    <source>
        <dbReference type="Proteomes" id="UP001476798"/>
    </source>
</evidence>
<name>A0ABV0Q1M9_9TELE</name>
<evidence type="ECO:0000313" key="2">
    <source>
        <dbReference type="EMBL" id="MEQ2189707.1"/>
    </source>
</evidence>
<dbReference type="Pfam" id="PF23894">
    <property type="entry name" value="LD_SV2"/>
    <property type="match status" value="1"/>
</dbReference>
<dbReference type="SUPFAM" id="SSF141571">
    <property type="entry name" value="Pentapeptide repeat-like"/>
    <property type="match status" value="1"/>
</dbReference>
<organism evidence="2 3">
    <name type="scientific">Goodea atripinnis</name>
    <dbReference type="NCBI Taxonomy" id="208336"/>
    <lineage>
        <taxon>Eukaryota</taxon>
        <taxon>Metazoa</taxon>
        <taxon>Chordata</taxon>
        <taxon>Craniata</taxon>
        <taxon>Vertebrata</taxon>
        <taxon>Euteleostomi</taxon>
        <taxon>Actinopterygii</taxon>
        <taxon>Neopterygii</taxon>
        <taxon>Teleostei</taxon>
        <taxon>Neoteleostei</taxon>
        <taxon>Acanthomorphata</taxon>
        <taxon>Ovalentaria</taxon>
        <taxon>Atherinomorphae</taxon>
        <taxon>Cyprinodontiformes</taxon>
        <taxon>Goodeidae</taxon>
        <taxon>Goodea</taxon>
    </lineage>
</organism>
<evidence type="ECO:0000259" key="1">
    <source>
        <dbReference type="Pfam" id="PF23894"/>
    </source>
</evidence>
<accession>A0ABV0Q1M9</accession>
<dbReference type="Gene3D" id="2.160.20.80">
    <property type="entry name" value="E3 ubiquitin-protein ligase SopA"/>
    <property type="match status" value="1"/>
</dbReference>